<protein>
    <submittedName>
        <fullName evidence="1">Uncharacterized protein</fullName>
    </submittedName>
</protein>
<reference evidence="1 2" key="1">
    <citation type="submission" date="2018-09" db="EMBL/GenBank/DDBJ databases">
        <title>Characterization of the phylogenetic diversity of five novel species belonging to the genus Bifidobacterium.</title>
        <authorList>
            <person name="Lugli G.A."/>
            <person name="Duranti S."/>
            <person name="Milani C."/>
        </authorList>
    </citation>
    <scope>NUCLEOTIDE SEQUENCE [LARGE SCALE GENOMIC DNA]</scope>
    <source>
        <strain evidence="1 2">2020B</strain>
    </source>
</reference>
<accession>A0A430F493</accession>
<dbReference type="Proteomes" id="UP000288052">
    <property type="component" value="Unassembled WGS sequence"/>
</dbReference>
<organism evidence="1 2">
    <name type="scientific">Bifidobacterium castoris</name>
    <dbReference type="NCBI Taxonomy" id="2306972"/>
    <lineage>
        <taxon>Bacteria</taxon>
        <taxon>Bacillati</taxon>
        <taxon>Actinomycetota</taxon>
        <taxon>Actinomycetes</taxon>
        <taxon>Bifidobacteriales</taxon>
        <taxon>Bifidobacteriaceae</taxon>
        <taxon>Bifidobacterium</taxon>
    </lineage>
</organism>
<proteinExistence type="predicted"/>
<evidence type="ECO:0000313" key="2">
    <source>
        <dbReference type="Proteomes" id="UP000288052"/>
    </source>
</evidence>
<dbReference type="AlphaFoldDB" id="A0A430F493"/>
<gene>
    <name evidence="1" type="ORF">D2E22_2008</name>
</gene>
<comment type="caution">
    <text evidence="1">The sequence shown here is derived from an EMBL/GenBank/DDBJ whole genome shotgun (WGS) entry which is preliminary data.</text>
</comment>
<name>A0A430F493_9BIFI</name>
<keyword evidence="2" id="KW-1185">Reference proteome</keyword>
<sequence>MAQVPSHYNVGNLNECVQYEGIHIWATQLYLT</sequence>
<evidence type="ECO:0000313" key="1">
    <source>
        <dbReference type="EMBL" id="RSX44143.1"/>
    </source>
</evidence>
<dbReference type="EMBL" id="QXGI01000013">
    <property type="protein sequence ID" value="RSX44143.1"/>
    <property type="molecule type" value="Genomic_DNA"/>
</dbReference>